<evidence type="ECO:0000313" key="10">
    <source>
        <dbReference type="EMBL" id="MFD1718494.1"/>
    </source>
</evidence>
<feature type="compositionally biased region" description="Basic and acidic residues" evidence="7">
    <location>
        <begin position="329"/>
        <end position="338"/>
    </location>
</feature>
<evidence type="ECO:0000256" key="7">
    <source>
        <dbReference type="SAM" id="MobiDB-lite"/>
    </source>
</evidence>
<keyword evidence="11" id="KW-1185">Reference proteome</keyword>
<dbReference type="Gene3D" id="3.30.200.20">
    <property type="entry name" value="Phosphorylase Kinase, domain 1"/>
    <property type="match status" value="1"/>
</dbReference>
<keyword evidence="6" id="KW-0067">ATP-binding</keyword>
<keyword evidence="8" id="KW-1133">Transmembrane helix</keyword>
<evidence type="ECO:0000256" key="1">
    <source>
        <dbReference type="ARBA" id="ARBA00012513"/>
    </source>
</evidence>
<dbReference type="Proteomes" id="UP001597277">
    <property type="component" value="Unassembled WGS sequence"/>
</dbReference>
<keyword evidence="8" id="KW-0812">Transmembrane</keyword>
<keyword evidence="8" id="KW-0472">Membrane</keyword>
<dbReference type="PANTHER" id="PTHR43289:SF6">
    <property type="entry name" value="SERINE_THREONINE-PROTEIN KINASE NEKL-3"/>
    <property type="match status" value="1"/>
</dbReference>
<feature type="region of interest" description="Disordered" evidence="7">
    <location>
        <begin position="301"/>
        <end position="375"/>
    </location>
</feature>
<comment type="caution">
    <text evidence="10">The sequence shown here is derived from an EMBL/GenBank/DDBJ whole genome shotgun (WGS) entry which is preliminary data.</text>
</comment>
<evidence type="ECO:0000313" key="11">
    <source>
        <dbReference type="Proteomes" id="UP001597277"/>
    </source>
</evidence>
<evidence type="ECO:0000256" key="2">
    <source>
        <dbReference type="ARBA" id="ARBA00022527"/>
    </source>
</evidence>
<feature type="transmembrane region" description="Helical" evidence="8">
    <location>
        <begin position="443"/>
        <end position="465"/>
    </location>
</feature>
<dbReference type="PANTHER" id="PTHR43289">
    <property type="entry name" value="MITOGEN-ACTIVATED PROTEIN KINASE KINASE KINASE 20-RELATED"/>
    <property type="match status" value="1"/>
</dbReference>
<feature type="region of interest" description="Disordered" evidence="7">
    <location>
        <begin position="388"/>
        <end position="426"/>
    </location>
</feature>
<evidence type="ECO:0000259" key="9">
    <source>
        <dbReference type="PROSITE" id="PS50011"/>
    </source>
</evidence>
<gene>
    <name evidence="10" type="ORF">ACFSE6_11650</name>
</gene>
<proteinExistence type="predicted"/>
<feature type="region of interest" description="Disordered" evidence="7">
    <location>
        <begin position="1"/>
        <end position="25"/>
    </location>
</feature>
<name>A0ABW4L6L3_9MICO</name>
<accession>A0ABW4L6L3</accession>
<dbReference type="EMBL" id="JBHUEE010000006">
    <property type="protein sequence ID" value="MFD1718494.1"/>
    <property type="molecule type" value="Genomic_DNA"/>
</dbReference>
<feature type="compositionally biased region" description="Low complexity" evidence="7">
    <location>
        <begin position="303"/>
        <end position="312"/>
    </location>
</feature>
<dbReference type="GO" id="GO:0016301">
    <property type="term" value="F:kinase activity"/>
    <property type="evidence" value="ECO:0007669"/>
    <property type="project" value="UniProtKB-KW"/>
</dbReference>
<keyword evidence="2" id="KW-0723">Serine/threonine-protein kinase</keyword>
<dbReference type="InterPro" id="IPR011009">
    <property type="entry name" value="Kinase-like_dom_sf"/>
</dbReference>
<dbReference type="InterPro" id="IPR008271">
    <property type="entry name" value="Ser/Thr_kinase_AS"/>
</dbReference>
<keyword evidence="3" id="KW-0808">Transferase</keyword>
<dbReference type="Gene3D" id="1.10.510.10">
    <property type="entry name" value="Transferase(Phosphotransferase) domain 1"/>
    <property type="match status" value="1"/>
</dbReference>
<dbReference type="SMART" id="SM00220">
    <property type="entry name" value="S_TKc"/>
    <property type="match status" value="1"/>
</dbReference>
<dbReference type="Pfam" id="PF00069">
    <property type="entry name" value="Pkinase"/>
    <property type="match status" value="1"/>
</dbReference>
<organism evidence="10 11">
    <name type="scientific">Georgenia deserti</name>
    <dbReference type="NCBI Taxonomy" id="2093781"/>
    <lineage>
        <taxon>Bacteria</taxon>
        <taxon>Bacillati</taxon>
        <taxon>Actinomycetota</taxon>
        <taxon>Actinomycetes</taxon>
        <taxon>Micrococcales</taxon>
        <taxon>Bogoriellaceae</taxon>
        <taxon>Georgenia</taxon>
    </lineage>
</organism>
<dbReference type="CDD" id="cd14014">
    <property type="entry name" value="STKc_PknB_like"/>
    <property type="match status" value="1"/>
</dbReference>
<dbReference type="SUPFAM" id="SSF56112">
    <property type="entry name" value="Protein kinase-like (PK-like)"/>
    <property type="match status" value="1"/>
</dbReference>
<dbReference type="PROSITE" id="PS00108">
    <property type="entry name" value="PROTEIN_KINASE_ST"/>
    <property type="match status" value="1"/>
</dbReference>
<dbReference type="InterPro" id="IPR000719">
    <property type="entry name" value="Prot_kinase_dom"/>
</dbReference>
<feature type="domain" description="Protein kinase" evidence="9">
    <location>
        <begin position="38"/>
        <end position="292"/>
    </location>
</feature>
<keyword evidence="5 10" id="KW-0418">Kinase</keyword>
<keyword evidence="4" id="KW-0547">Nucleotide-binding</keyword>
<evidence type="ECO:0000256" key="5">
    <source>
        <dbReference type="ARBA" id="ARBA00022777"/>
    </source>
</evidence>
<evidence type="ECO:0000256" key="8">
    <source>
        <dbReference type="SAM" id="Phobius"/>
    </source>
</evidence>
<protein>
    <recommendedName>
        <fullName evidence="1">non-specific serine/threonine protein kinase</fullName>
        <ecNumber evidence="1">2.7.11.1</ecNumber>
    </recommendedName>
</protein>
<sequence length="495" mass="52041">MDNSIRPAAHRAAPDGPRARGSAAAPTPQIGLVLGARYELTERIAVGGMGEVWKALDRRLGRVVAVKVLRPELVGDEQFLARLRTEARNTAGLRHTNLAMLLDHGEADGSGFLVMELVTGETLAERLRREGTLSSEELLPLLAQACRGLHAAHTAGVVHRDVKPANVMITPDGVVKLTDFGISLAANQAPMTSAGMVMGTAHYLPPEQATGRPATPAGDVYALGVLAYECLTGERPFTGASQVEIAFAHVNEPVPDLPGWVPEPVGAAVTRMLAKDPGNRTASALACAHQLEEVLSELTGDVPHTPAARPAAPQTPPAHEPSRRPAAHRGTEDPRRGPDAAGSRHAAAPGAARPTMPPTSRATTPPATPRRRAPGQGALAVVQRLALPAGVSRHSSGRRAAAPARPEPRNRRQAPGRPARGQTRRRLLGGRLPTWRELSADRVWLVTMTVVVTVLFVMLVLVAVTGAGSLVGADRDGAGPPSMMFTPSTVRTTSG</sequence>
<reference evidence="11" key="1">
    <citation type="journal article" date="2019" name="Int. J. Syst. Evol. Microbiol.">
        <title>The Global Catalogue of Microorganisms (GCM) 10K type strain sequencing project: providing services to taxonomists for standard genome sequencing and annotation.</title>
        <authorList>
            <consortium name="The Broad Institute Genomics Platform"/>
            <consortium name="The Broad Institute Genome Sequencing Center for Infectious Disease"/>
            <person name="Wu L."/>
            <person name="Ma J."/>
        </authorList>
    </citation>
    <scope>NUCLEOTIDE SEQUENCE [LARGE SCALE GENOMIC DNA]</scope>
    <source>
        <strain evidence="11">JCM 17130</strain>
    </source>
</reference>
<evidence type="ECO:0000256" key="4">
    <source>
        <dbReference type="ARBA" id="ARBA00022741"/>
    </source>
</evidence>
<dbReference type="EC" id="2.7.11.1" evidence="1"/>
<dbReference type="PROSITE" id="PS50011">
    <property type="entry name" value="PROTEIN_KINASE_DOM"/>
    <property type="match status" value="1"/>
</dbReference>
<feature type="compositionally biased region" description="Low complexity" evidence="7">
    <location>
        <begin position="339"/>
        <end position="365"/>
    </location>
</feature>
<evidence type="ECO:0000256" key="6">
    <source>
        <dbReference type="ARBA" id="ARBA00022840"/>
    </source>
</evidence>
<evidence type="ECO:0000256" key="3">
    <source>
        <dbReference type="ARBA" id="ARBA00022679"/>
    </source>
</evidence>